<evidence type="ECO:0000313" key="3">
    <source>
        <dbReference type="EMBL" id="OAD69435.1"/>
    </source>
</evidence>
<keyword evidence="4" id="KW-1185">Reference proteome</keyword>
<dbReference type="GeneID" id="28993143"/>
<reference evidence="4" key="1">
    <citation type="submission" date="2015-06" db="EMBL/GenBank/DDBJ databases">
        <title>Expansion of signal transduction pathways in fungi by whole-genome duplication.</title>
        <authorList>
            <consortium name="DOE Joint Genome Institute"/>
            <person name="Corrochano L.M."/>
            <person name="Kuo A."/>
            <person name="Marcet-Houben M."/>
            <person name="Polaino S."/>
            <person name="Salamov A."/>
            <person name="Villalobos J.M."/>
            <person name="Alvarez M.I."/>
            <person name="Avalos J."/>
            <person name="Benito E.P."/>
            <person name="Benoit I."/>
            <person name="Burger G."/>
            <person name="Camino L.P."/>
            <person name="Canovas D."/>
            <person name="Cerda-Olmedo E."/>
            <person name="Cheng J.-F."/>
            <person name="Dominguez A."/>
            <person name="Elias M."/>
            <person name="Eslava A.P."/>
            <person name="Glaser F."/>
            <person name="Grimwood J."/>
            <person name="Gutierrez G."/>
            <person name="Heitman J."/>
            <person name="Henrissat B."/>
            <person name="Iturriaga E.A."/>
            <person name="Lang B.F."/>
            <person name="Lavin J.L."/>
            <person name="Lee S."/>
            <person name="Li W."/>
            <person name="Lindquist E."/>
            <person name="Lopez-Garcia S."/>
            <person name="Luque E.M."/>
            <person name="Marcos A.T."/>
            <person name="Martin J."/>
            <person name="McCluskey K."/>
            <person name="Medina H.R."/>
            <person name="Miralles-Duran A."/>
            <person name="Miyazaki A."/>
            <person name="Munoz-Torres E."/>
            <person name="Oguiza J.A."/>
            <person name="Ohm R."/>
            <person name="Olmedo M."/>
            <person name="Orejas M."/>
            <person name="Ortiz-Castellanos L."/>
            <person name="Pisabarro A.G."/>
            <person name="Rodriguez-Romero J."/>
            <person name="Ruiz-Herrera J."/>
            <person name="Ruiz-Vazquez R."/>
            <person name="Sanz C."/>
            <person name="Schackwitz W."/>
            <person name="Schmutz J."/>
            <person name="Shahriari M."/>
            <person name="Shelest E."/>
            <person name="Silva-Franco F."/>
            <person name="Soanes D."/>
            <person name="Syed K."/>
            <person name="Tagua V.G."/>
            <person name="Talbot N.J."/>
            <person name="Thon M."/>
            <person name="De vries R.P."/>
            <person name="Wiebenga A."/>
            <person name="Yadav J.S."/>
            <person name="Braun E.L."/>
            <person name="Baker S."/>
            <person name="Garre V."/>
            <person name="Horwitz B."/>
            <person name="Torres-Martinez S."/>
            <person name="Idnurm A."/>
            <person name="Herrera-Estrella A."/>
            <person name="Gabaldon T."/>
            <person name="Grigoriev I.V."/>
        </authorList>
    </citation>
    <scope>NUCLEOTIDE SEQUENCE [LARGE SCALE GENOMIC DNA]</scope>
    <source>
        <strain evidence="4">NRRL 1555(-)</strain>
    </source>
</reference>
<dbReference type="RefSeq" id="XP_018287475.1">
    <property type="nucleotide sequence ID" value="XM_018432237.1"/>
</dbReference>
<gene>
    <name evidence="3" type="ORF">PHYBLDRAFT_149221</name>
</gene>
<protein>
    <submittedName>
        <fullName evidence="3">Uncharacterized protein</fullName>
    </submittedName>
</protein>
<dbReference type="Proteomes" id="UP000077315">
    <property type="component" value="Unassembled WGS sequence"/>
</dbReference>
<accession>A0A162WPE2</accession>
<feature type="coiled-coil region" evidence="1">
    <location>
        <begin position="213"/>
        <end position="247"/>
    </location>
</feature>
<proteinExistence type="predicted"/>
<organism evidence="3 4">
    <name type="scientific">Phycomyces blakesleeanus (strain ATCC 8743b / DSM 1359 / FGSC 10004 / NBRC 33097 / NRRL 1555)</name>
    <dbReference type="NCBI Taxonomy" id="763407"/>
    <lineage>
        <taxon>Eukaryota</taxon>
        <taxon>Fungi</taxon>
        <taxon>Fungi incertae sedis</taxon>
        <taxon>Mucoromycota</taxon>
        <taxon>Mucoromycotina</taxon>
        <taxon>Mucoromycetes</taxon>
        <taxon>Mucorales</taxon>
        <taxon>Phycomycetaceae</taxon>
        <taxon>Phycomyces</taxon>
    </lineage>
</organism>
<evidence type="ECO:0000256" key="1">
    <source>
        <dbReference type="SAM" id="Coils"/>
    </source>
</evidence>
<feature type="region of interest" description="Disordered" evidence="2">
    <location>
        <begin position="103"/>
        <end position="136"/>
    </location>
</feature>
<dbReference type="VEuPathDB" id="FungiDB:PHYBLDRAFT_149221"/>
<sequence>MSSIEQLLHFLLKDGGKNLEKYLGRIINGRTFKATKSGVINQFWDQSSKESHGFDDSVSGKAEFNKRLNTICPEFFEMKIIMKTRKTASPCVSNSNIPLVFSDNDDDDDLDSAQEDESNGGKDAGEGEGGSEDEDCDKMKRVNGIIIRDSVLLVSEADLPSSLRAANESKEERAEKKLKIISGCAKWFQDAKVSLLELQYERDREDKLKIIADKREERGKKNDEERLERLKKNKEDQVVKMLEIKARLFRWSEEKFDKKYTKYLIKQILS</sequence>
<dbReference type="InParanoid" id="A0A162WPE2"/>
<dbReference type="AlphaFoldDB" id="A0A162WPE2"/>
<feature type="compositionally biased region" description="Acidic residues" evidence="2">
    <location>
        <begin position="103"/>
        <end position="118"/>
    </location>
</feature>
<evidence type="ECO:0000313" key="4">
    <source>
        <dbReference type="Proteomes" id="UP000077315"/>
    </source>
</evidence>
<keyword evidence="1" id="KW-0175">Coiled coil</keyword>
<name>A0A162WPE2_PHYB8</name>
<dbReference type="EMBL" id="KV440991">
    <property type="protein sequence ID" value="OAD69435.1"/>
    <property type="molecule type" value="Genomic_DNA"/>
</dbReference>
<evidence type="ECO:0000256" key="2">
    <source>
        <dbReference type="SAM" id="MobiDB-lite"/>
    </source>
</evidence>